<name>A0A4P7NQ22_PYROR</name>
<dbReference type="EMBL" id="CP034209">
    <property type="protein sequence ID" value="QBZ64485.1"/>
    <property type="molecule type" value="Genomic_DNA"/>
</dbReference>
<evidence type="ECO:0000313" key="1">
    <source>
        <dbReference type="EMBL" id="QBZ64485.1"/>
    </source>
</evidence>
<accession>A0A4P7NQ22</accession>
<dbReference type="Proteomes" id="UP000294847">
    <property type="component" value="Chromosome 6"/>
</dbReference>
<evidence type="ECO:0000313" key="2">
    <source>
        <dbReference type="Proteomes" id="UP000294847"/>
    </source>
</evidence>
<proteinExistence type="predicted"/>
<reference evidence="1 2" key="1">
    <citation type="journal article" date="2019" name="Mol. Biol. Evol.">
        <title>Blast fungal genomes show frequent chromosomal changes, gene gains and losses, and effector gene turnover.</title>
        <authorList>
            <person name="Gomez Luciano L.B."/>
            <person name="Jason Tsai I."/>
            <person name="Chuma I."/>
            <person name="Tosa Y."/>
            <person name="Chen Y.H."/>
            <person name="Li J.Y."/>
            <person name="Li M.Y."/>
            <person name="Jade Lu M.Y."/>
            <person name="Nakayashiki H."/>
            <person name="Li W.H."/>
        </authorList>
    </citation>
    <scope>NUCLEOTIDE SEQUENCE [LARGE SCALE GENOMIC DNA]</scope>
    <source>
        <strain evidence="1">MZ5-1-6</strain>
    </source>
</reference>
<gene>
    <name evidence="1" type="ORF">PoMZ_06183</name>
</gene>
<sequence>MDGNAGLLPPYRAARPVKDLLRLFLHTTWGSRLPALPNPDAISENESASSCMVLMYM</sequence>
<dbReference type="AlphaFoldDB" id="A0A4P7NQ22"/>
<protein>
    <submittedName>
        <fullName evidence="1">Uncharacterized protein</fullName>
    </submittedName>
</protein>
<organism evidence="1 2">
    <name type="scientific">Pyricularia oryzae</name>
    <name type="common">Rice blast fungus</name>
    <name type="synonym">Magnaporthe oryzae</name>
    <dbReference type="NCBI Taxonomy" id="318829"/>
    <lineage>
        <taxon>Eukaryota</taxon>
        <taxon>Fungi</taxon>
        <taxon>Dikarya</taxon>
        <taxon>Ascomycota</taxon>
        <taxon>Pezizomycotina</taxon>
        <taxon>Sordariomycetes</taxon>
        <taxon>Sordariomycetidae</taxon>
        <taxon>Magnaporthales</taxon>
        <taxon>Pyriculariaceae</taxon>
        <taxon>Pyricularia</taxon>
    </lineage>
</organism>